<organism evidence="4 5">
    <name type="scientific">Winogradskya consettensis</name>
    <dbReference type="NCBI Taxonomy" id="113560"/>
    <lineage>
        <taxon>Bacteria</taxon>
        <taxon>Bacillati</taxon>
        <taxon>Actinomycetota</taxon>
        <taxon>Actinomycetes</taxon>
        <taxon>Micromonosporales</taxon>
        <taxon>Micromonosporaceae</taxon>
        <taxon>Winogradskya</taxon>
    </lineage>
</organism>
<dbReference type="InterPro" id="IPR050109">
    <property type="entry name" value="HTH-type_TetR-like_transc_reg"/>
</dbReference>
<keyword evidence="1 2" id="KW-0238">DNA-binding</keyword>
<dbReference type="InterPro" id="IPR041467">
    <property type="entry name" value="Sco4008_C"/>
</dbReference>
<gene>
    <name evidence="4" type="ORF">Aco04nite_95310</name>
</gene>
<proteinExistence type="predicted"/>
<reference evidence="4" key="1">
    <citation type="submission" date="2021-03" db="EMBL/GenBank/DDBJ databases">
        <title>Whole genome shotgun sequence of Actinoplanes consettensis NBRC 14913.</title>
        <authorList>
            <person name="Komaki H."/>
            <person name="Tamura T."/>
        </authorList>
    </citation>
    <scope>NUCLEOTIDE SEQUENCE</scope>
    <source>
        <strain evidence="4">NBRC 14913</strain>
    </source>
</reference>
<evidence type="ECO:0000256" key="2">
    <source>
        <dbReference type="PROSITE-ProRule" id="PRU00335"/>
    </source>
</evidence>
<dbReference type="RefSeq" id="WP_213003765.1">
    <property type="nucleotide sequence ID" value="NZ_BAAATW010000002.1"/>
</dbReference>
<dbReference type="Gene3D" id="1.10.357.10">
    <property type="entry name" value="Tetracycline Repressor, domain 2"/>
    <property type="match status" value="1"/>
</dbReference>
<evidence type="ECO:0000313" key="5">
    <source>
        <dbReference type="Proteomes" id="UP000680865"/>
    </source>
</evidence>
<comment type="caution">
    <text evidence="4">The sequence shown here is derived from an EMBL/GenBank/DDBJ whole genome shotgun (WGS) entry which is preliminary data.</text>
</comment>
<dbReference type="EMBL" id="BOQP01000079">
    <property type="protein sequence ID" value="GIM85241.1"/>
    <property type="molecule type" value="Genomic_DNA"/>
</dbReference>
<accession>A0A919W2C5</accession>
<feature type="domain" description="HTH tetR-type" evidence="3">
    <location>
        <begin position="6"/>
        <end position="66"/>
    </location>
</feature>
<protein>
    <submittedName>
        <fullName evidence="4">Regulatory protein, TetR family</fullName>
    </submittedName>
</protein>
<dbReference type="InterPro" id="IPR001647">
    <property type="entry name" value="HTH_TetR"/>
</dbReference>
<dbReference type="AlphaFoldDB" id="A0A919W2C5"/>
<dbReference type="PANTHER" id="PTHR30328:SF54">
    <property type="entry name" value="HTH-TYPE TRANSCRIPTIONAL REPRESSOR SCO4008"/>
    <property type="match status" value="1"/>
</dbReference>
<dbReference type="Pfam" id="PF00440">
    <property type="entry name" value="TetR_N"/>
    <property type="match status" value="1"/>
</dbReference>
<dbReference type="PROSITE" id="PS50977">
    <property type="entry name" value="HTH_TETR_2"/>
    <property type="match status" value="1"/>
</dbReference>
<dbReference type="Proteomes" id="UP000680865">
    <property type="component" value="Unassembled WGS sequence"/>
</dbReference>
<dbReference type="SUPFAM" id="SSF46689">
    <property type="entry name" value="Homeodomain-like"/>
    <property type="match status" value="1"/>
</dbReference>
<keyword evidence="5" id="KW-1185">Reference proteome</keyword>
<dbReference type="SUPFAM" id="SSF48498">
    <property type="entry name" value="Tetracyclin repressor-like, C-terminal domain"/>
    <property type="match status" value="1"/>
</dbReference>
<dbReference type="InterPro" id="IPR009057">
    <property type="entry name" value="Homeodomain-like_sf"/>
</dbReference>
<dbReference type="GO" id="GO:0003677">
    <property type="term" value="F:DNA binding"/>
    <property type="evidence" value="ECO:0007669"/>
    <property type="project" value="UniProtKB-UniRule"/>
</dbReference>
<sequence length="192" mass="20901">MPYDADATRARIFAAAAEEFAAAGIGGARIERIAERAQANKSLIYRYYTSKENLFAAVLMGELAALAESVTLDPGRVVDYVGELFDYHVTHPRVIRLMVAEGFHYGTADVPDQRARTAYYQGKVTAVREAAADPVLAPQNLTLILVGMVGWFFAAPQISRMILDGEPLDPAVLATHRAALLEAARRLVQPAI</sequence>
<name>A0A919W2C5_9ACTN</name>
<feature type="DNA-binding region" description="H-T-H motif" evidence="2">
    <location>
        <begin position="29"/>
        <end position="48"/>
    </location>
</feature>
<dbReference type="PRINTS" id="PR00455">
    <property type="entry name" value="HTHTETR"/>
</dbReference>
<dbReference type="Pfam" id="PF17926">
    <property type="entry name" value="TetR_C_21"/>
    <property type="match status" value="1"/>
</dbReference>
<evidence type="ECO:0000256" key="1">
    <source>
        <dbReference type="ARBA" id="ARBA00023125"/>
    </source>
</evidence>
<evidence type="ECO:0000313" key="4">
    <source>
        <dbReference type="EMBL" id="GIM85241.1"/>
    </source>
</evidence>
<evidence type="ECO:0000259" key="3">
    <source>
        <dbReference type="PROSITE" id="PS50977"/>
    </source>
</evidence>
<dbReference type="GO" id="GO:0006355">
    <property type="term" value="P:regulation of DNA-templated transcription"/>
    <property type="evidence" value="ECO:0007669"/>
    <property type="project" value="UniProtKB-ARBA"/>
</dbReference>
<dbReference type="InterPro" id="IPR036271">
    <property type="entry name" value="Tet_transcr_reg_TetR-rel_C_sf"/>
</dbReference>
<dbReference type="PANTHER" id="PTHR30328">
    <property type="entry name" value="TRANSCRIPTIONAL REPRESSOR"/>
    <property type="match status" value="1"/>
</dbReference>